<dbReference type="Pfam" id="PF14196">
    <property type="entry name" value="ATC_hydrolase"/>
    <property type="match status" value="1"/>
</dbReference>
<dbReference type="STRING" id="715226.ABI_01080"/>
<accession>F4QG65</accession>
<dbReference type="AlphaFoldDB" id="F4QG65"/>
<name>F4QG65_9CAUL</name>
<evidence type="ECO:0008006" key="3">
    <source>
        <dbReference type="Google" id="ProtNLM"/>
    </source>
</evidence>
<dbReference type="HOGENOM" id="CLU_1324522_0_0_5"/>
<keyword evidence="2" id="KW-1185">Reference proteome</keyword>
<dbReference type="EMBL" id="GL883076">
    <property type="protein sequence ID" value="EGF93876.1"/>
    <property type="molecule type" value="Genomic_DNA"/>
</dbReference>
<dbReference type="OrthoDB" id="9805176at2"/>
<organism evidence="1 2">
    <name type="scientific">Asticcacaulis biprosthecium C19</name>
    <dbReference type="NCBI Taxonomy" id="715226"/>
    <lineage>
        <taxon>Bacteria</taxon>
        <taxon>Pseudomonadati</taxon>
        <taxon>Pseudomonadota</taxon>
        <taxon>Alphaproteobacteria</taxon>
        <taxon>Caulobacterales</taxon>
        <taxon>Caulobacteraceae</taxon>
        <taxon>Asticcacaulis</taxon>
    </lineage>
</organism>
<dbReference type="RefSeq" id="WP_006270841.1">
    <property type="nucleotide sequence ID" value="NZ_GL883076.1"/>
</dbReference>
<reference evidence="2" key="1">
    <citation type="submission" date="2011-03" db="EMBL/GenBank/DDBJ databases">
        <title>Draft genome sequence of Brevundimonas diminuta.</title>
        <authorList>
            <person name="Brown P.J.B."/>
            <person name="Buechlein A."/>
            <person name="Hemmerich C."/>
            <person name="Brun Y.V."/>
        </authorList>
    </citation>
    <scope>NUCLEOTIDE SEQUENCE [LARGE SCALE GENOMIC DNA]</scope>
    <source>
        <strain evidence="2">C19</strain>
    </source>
</reference>
<dbReference type="Proteomes" id="UP000006512">
    <property type="component" value="Unassembled WGS sequence"/>
</dbReference>
<protein>
    <recommendedName>
        <fullName evidence="3">L-2-amino-thiazoline-4-carboxylic acid hydrolase</fullName>
    </recommendedName>
</protein>
<evidence type="ECO:0000313" key="1">
    <source>
        <dbReference type="EMBL" id="EGF93876.1"/>
    </source>
</evidence>
<sequence length="206" mass="23554">MPATAIDLQKITTPLLLHMLRTEMRFPLIFLLRCKLTVGRFKKSIDPRFPAEFVEIVALPLWVYVNLKAAIGPDKAFEIMRVTILTGGLAQWNFQYQTTSVERTFANLCDLEIQVNRAGFTRWNTLNVVERTDKRFEIKITRCLYHEVFTAMGVPELTPIICQIDNAAFNSYLPDQVTFNRGGPGHRIADGRSACNFIWEVADDRG</sequence>
<evidence type="ECO:0000313" key="2">
    <source>
        <dbReference type="Proteomes" id="UP000006512"/>
    </source>
</evidence>
<dbReference type="InterPro" id="IPR026002">
    <property type="entry name" value="ATC_hydrolase-like"/>
</dbReference>
<proteinExistence type="predicted"/>
<gene>
    <name evidence="1" type="ORF">ABI_01080</name>
</gene>